<evidence type="ECO:0000313" key="1">
    <source>
        <dbReference type="EMBL" id="KRX13163.1"/>
    </source>
</evidence>
<dbReference type="AlphaFoldDB" id="A0A0V0RFA0"/>
<name>A0A0V0RFA0_9BILA</name>
<keyword evidence="2" id="KW-1185">Reference proteome</keyword>
<reference evidence="1 2" key="1">
    <citation type="submission" date="2015-01" db="EMBL/GenBank/DDBJ databases">
        <title>Evolution of Trichinella species and genotypes.</title>
        <authorList>
            <person name="Korhonen P.K."/>
            <person name="Edoardo P."/>
            <person name="Giuseppe L.R."/>
            <person name="Gasser R.B."/>
        </authorList>
    </citation>
    <scope>NUCLEOTIDE SEQUENCE [LARGE SCALE GENOMIC DNA]</scope>
    <source>
        <strain evidence="1">ISS37</strain>
    </source>
</reference>
<gene>
    <name evidence="1" type="ORF">T07_4104</name>
</gene>
<dbReference type="EMBL" id="JYDL01000219">
    <property type="protein sequence ID" value="KRX13163.1"/>
    <property type="molecule type" value="Genomic_DNA"/>
</dbReference>
<dbReference type="Proteomes" id="UP000054630">
    <property type="component" value="Unassembled WGS sequence"/>
</dbReference>
<accession>A0A0V0RFA0</accession>
<sequence>MTILRGLLILQAEYPNISSQSLRVLVPFSTTHLSETGFSSLQHEFFYYFLDFVSNIFHVIFEKKSFMCNSKT</sequence>
<protein>
    <submittedName>
        <fullName evidence="1">Uncharacterized protein</fullName>
    </submittedName>
</protein>
<comment type="caution">
    <text evidence="1">The sequence shown here is derived from an EMBL/GenBank/DDBJ whole genome shotgun (WGS) entry which is preliminary data.</text>
</comment>
<organism evidence="1 2">
    <name type="scientific">Trichinella nelsoni</name>
    <dbReference type="NCBI Taxonomy" id="6336"/>
    <lineage>
        <taxon>Eukaryota</taxon>
        <taxon>Metazoa</taxon>
        <taxon>Ecdysozoa</taxon>
        <taxon>Nematoda</taxon>
        <taxon>Enoplea</taxon>
        <taxon>Dorylaimia</taxon>
        <taxon>Trichinellida</taxon>
        <taxon>Trichinellidae</taxon>
        <taxon>Trichinella</taxon>
    </lineage>
</organism>
<proteinExistence type="predicted"/>
<evidence type="ECO:0000313" key="2">
    <source>
        <dbReference type="Proteomes" id="UP000054630"/>
    </source>
</evidence>